<dbReference type="AlphaFoldDB" id="M2MLE2"/>
<keyword evidence="2" id="KW-1185">Reference proteome</keyword>
<sequence>MRSLRPRGFHQHTLPSCGTTQMCAAATVSLRVVQLVIALARDDLRLSRYDLHRSLDTLAALSEEDNVYARLRSLRWYHNAMTSTLPTPFLRCICSRSPAASHPA</sequence>
<name>M2MLE2_BAUPA</name>
<dbReference type="Proteomes" id="UP000011761">
    <property type="component" value="Unassembled WGS sequence"/>
</dbReference>
<evidence type="ECO:0000313" key="1">
    <source>
        <dbReference type="EMBL" id="EMC97481.1"/>
    </source>
</evidence>
<dbReference type="KEGG" id="bcom:BAUCODRAFT_121925"/>
<gene>
    <name evidence="1" type="ORF">BAUCODRAFT_121925</name>
</gene>
<organism evidence="1 2">
    <name type="scientific">Baudoinia panamericana (strain UAMH 10762)</name>
    <name type="common">Angels' share fungus</name>
    <name type="synonym">Baudoinia compniacensis (strain UAMH 10762)</name>
    <dbReference type="NCBI Taxonomy" id="717646"/>
    <lineage>
        <taxon>Eukaryota</taxon>
        <taxon>Fungi</taxon>
        <taxon>Dikarya</taxon>
        <taxon>Ascomycota</taxon>
        <taxon>Pezizomycotina</taxon>
        <taxon>Dothideomycetes</taxon>
        <taxon>Dothideomycetidae</taxon>
        <taxon>Mycosphaerellales</taxon>
        <taxon>Teratosphaeriaceae</taxon>
        <taxon>Baudoinia</taxon>
    </lineage>
</organism>
<proteinExistence type="predicted"/>
<reference evidence="1 2" key="1">
    <citation type="journal article" date="2012" name="PLoS Pathog.">
        <title>Diverse lifestyles and strategies of plant pathogenesis encoded in the genomes of eighteen Dothideomycetes fungi.</title>
        <authorList>
            <person name="Ohm R.A."/>
            <person name="Feau N."/>
            <person name="Henrissat B."/>
            <person name="Schoch C.L."/>
            <person name="Horwitz B.A."/>
            <person name="Barry K.W."/>
            <person name="Condon B.J."/>
            <person name="Copeland A.C."/>
            <person name="Dhillon B."/>
            <person name="Glaser F."/>
            <person name="Hesse C.N."/>
            <person name="Kosti I."/>
            <person name="LaButti K."/>
            <person name="Lindquist E.A."/>
            <person name="Lucas S."/>
            <person name="Salamov A.A."/>
            <person name="Bradshaw R.E."/>
            <person name="Ciuffetti L."/>
            <person name="Hamelin R.C."/>
            <person name="Kema G.H.J."/>
            <person name="Lawrence C."/>
            <person name="Scott J.A."/>
            <person name="Spatafora J.W."/>
            <person name="Turgeon B.G."/>
            <person name="de Wit P.J.G.M."/>
            <person name="Zhong S."/>
            <person name="Goodwin S.B."/>
            <person name="Grigoriev I.V."/>
        </authorList>
    </citation>
    <scope>NUCLEOTIDE SEQUENCE [LARGE SCALE GENOMIC DNA]</scope>
    <source>
        <strain evidence="1 2">UAMH 10762</strain>
    </source>
</reference>
<protein>
    <submittedName>
        <fullName evidence="1">Uncharacterized protein</fullName>
    </submittedName>
</protein>
<dbReference type="EMBL" id="KB445554">
    <property type="protein sequence ID" value="EMC97481.1"/>
    <property type="molecule type" value="Genomic_DNA"/>
</dbReference>
<dbReference type="GeneID" id="19107650"/>
<accession>M2MLE2</accession>
<evidence type="ECO:0000313" key="2">
    <source>
        <dbReference type="Proteomes" id="UP000011761"/>
    </source>
</evidence>
<dbReference type="RefSeq" id="XP_007675843.1">
    <property type="nucleotide sequence ID" value="XM_007677653.1"/>
</dbReference>
<dbReference type="HOGENOM" id="CLU_2249605_0_0_1"/>